<feature type="transmembrane region" description="Helical" evidence="1">
    <location>
        <begin position="50"/>
        <end position="69"/>
    </location>
</feature>
<dbReference type="EMBL" id="MK072384">
    <property type="protein sequence ID" value="AYV82683.1"/>
    <property type="molecule type" value="Genomic_DNA"/>
</dbReference>
<keyword evidence="1" id="KW-0472">Membrane</keyword>
<organism evidence="2">
    <name type="scientific">Hyperionvirus sp</name>
    <dbReference type="NCBI Taxonomy" id="2487770"/>
    <lineage>
        <taxon>Viruses</taxon>
        <taxon>Varidnaviria</taxon>
        <taxon>Bamfordvirae</taxon>
        <taxon>Nucleocytoviricota</taxon>
        <taxon>Megaviricetes</taxon>
        <taxon>Imitervirales</taxon>
        <taxon>Mimiviridae</taxon>
        <taxon>Klosneuvirinae</taxon>
    </lineage>
</organism>
<feature type="transmembrane region" description="Helical" evidence="1">
    <location>
        <begin position="20"/>
        <end position="38"/>
    </location>
</feature>
<evidence type="ECO:0000256" key="1">
    <source>
        <dbReference type="SAM" id="Phobius"/>
    </source>
</evidence>
<gene>
    <name evidence="2" type="ORF">Hyperionvirus2_51</name>
</gene>
<accession>A0A3G5AA06</accession>
<protein>
    <submittedName>
        <fullName evidence="2">Uncharacterized protein</fullName>
    </submittedName>
</protein>
<feature type="transmembrane region" description="Helical" evidence="1">
    <location>
        <begin position="84"/>
        <end position="108"/>
    </location>
</feature>
<evidence type="ECO:0000313" key="2">
    <source>
        <dbReference type="EMBL" id="AYV82683.1"/>
    </source>
</evidence>
<reference evidence="2" key="1">
    <citation type="submission" date="2018-10" db="EMBL/GenBank/DDBJ databases">
        <title>Hidden diversity of soil giant viruses.</title>
        <authorList>
            <person name="Schulz F."/>
            <person name="Alteio L."/>
            <person name="Goudeau D."/>
            <person name="Ryan E.M."/>
            <person name="Malmstrom R.R."/>
            <person name="Blanchard J."/>
            <person name="Woyke T."/>
        </authorList>
    </citation>
    <scope>NUCLEOTIDE SEQUENCE</scope>
    <source>
        <strain evidence="2">HYV1</strain>
    </source>
</reference>
<keyword evidence="1" id="KW-1133">Transmembrane helix</keyword>
<sequence length="161" mass="18430">MCSFGFTFGHGFQAFYHKLLFSSIFLIHAIIGMIYVDPSKDYEKNYRDMVNYNIFCLSVTLVIGSFVILNEVVFGNSLPDEEFIIDYGLACVKIASFVSFVWGCVVIGKMDHTDKIYNVGGELGILYRYFWCNVMVNGVVISLYVLSNGCHMYDLENKRRD</sequence>
<feature type="transmembrane region" description="Helical" evidence="1">
    <location>
        <begin position="129"/>
        <end position="147"/>
    </location>
</feature>
<proteinExistence type="predicted"/>
<keyword evidence="1" id="KW-0812">Transmembrane</keyword>
<name>A0A3G5AA06_9VIRU</name>